<organism evidence="1 2">
    <name type="scientific">Pegethrix bostrychoides GSE-TBD4-15B</name>
    <dbReference type="NCBI Taxonomy" id="2839662"/>
    <lineage>
        <taxon>Bacteria</taxon>
        <taxon>Bacillati</taxon>
        <taxon>Cyanobacteriota</taxon>
        <taxon>Cyanophyceae</taxon>
        <taxon>Oculatellales</taxon>
        <taxon>Oculatellaceae</taxon>
        <taxon>Pegethrix</taxon>
    </lineage>
</organism>
<dbReference type="EMBL" id="JAHHHV010000075">
    <property type="protein sequence ID" value="MBW4467275.1"/>
    <property type="molecule type" value="Genomic_DNA"/>
</dbReference>
<dbReference type="Proteomes" id="UP000707356">
    <property type="component" value="Unassembled WGS sequence"/>
</dbReference>
<dbReference type="Gene3D" id="2.60.120.430">
    <property type="entry name" value="Galactose-binding lectin"/>
    <property type="match status" value="1"/>
</dbReference>
<protein>
    <submittedName>
        <fullName evidence="1">Uncharacterized protein</fullName>
    </submittedName>
</protein>
<proteinExistence type="predicted"/>
<reference evidence="1" key="1">
    <citation type="submission" date="2021-05" db="EMBL/GenBank/DDBJ databases">
        <authorList>
            <person name="Pietrasiak N."/>
            <person name="Ward R."/>
            <person name="Stajich J.E."/>
            <person name="Kurbessoian T."/>
        </authorList>
    </citation>
    <scope>NUCLEOTIDE SEQUENCE</scope>
    <source>
        <strain evidence="1">GSE-TBD4-15B</strain>
    </source>
</reference>
<evidence type="ECO:0000313" key="2">
    <source>
        <dbReference type="Proteomes" id="UP000707356"/>
    </source>
</evidence>
<name>A0A951PDP9_9CYAN</name>
<accession>A0A951PDP9</accession>
<comment type="caution">
    <text evidence="1">The sequence shown here is derived from an EMBL/GenBank/DDBJ whole genome shotgun (WGS) entry which is preliminary data.</text>
</comment>
<gene>
    <name evidence="1" type="ORF">KME07_17755</name>
</gene>
<reference evidence="1" key="2">
    <citation type="journal article" date="2022" name="Microbiol. Resour. Announc.">
        <title>Metagenome Sequencing to Explore Phylogenomics of Terrestrial Cyanobacteria.</title>
        <authorList>
            <person name="Ward R.D."/>
            <person name="Stajich J.E."/>
            <person name="Johansen J.R."/>
            <person name="Huntemann M."/>
            <person name="Clum A."/>
            <person name="Foster B."/>
            <person name="Foster B."/>
            <person name="Roux S."/>
            <person name="Palaniappan K."/>
            <person name="Varghese N."/>
            <person name="Mukherjee S."/>
            <person name="Reddy T.B.K."/>
            <person name="Daum C."/>
            <person name="Copeland A."/>
            <person name="Chen I.A."/>
            <person name="Ivanova N.N."/>
            <person name="Kyrpides N.C."/>
            <person name="Shapiro N."/>
            <person name="Eloe-Fadrosh E.A."/>
            <person name="Pietrasiak N."/>
        </authorList>
    </citation>
    <scope>NUCLEOTIDE SEQUENCE</scope>
    <source>
        <strain evidence="1">GSE-TBD4-15B</strain>
    </source>
</reference>
<evidence type="ECO:0000313" key="1">
    <source>
        <dbReference type="EMBL" id="MBW4467275.1"/>
    </source>
</evidence>
<dbReference type="AlphaFoldDB" id="A0A951PDP9"/>
<sequence length="184" mass="20598">MRAKLSSLLQQSSLFFQDLTRSEPALSVSGKFVKGINFGGEALTIQGNRWESEQSALQAGLMLPAAQQLQTNLLPQPYASQPMRQMLNTLVYRPQKLELTQILPNGSYQLYLWLIENYQSDWHALELRLNDSPVAQNLGKLPLGHWACYGGYAVTLSDGQLRLSLSAHRPDVDAHLMGLSIFRV</sequence>